<feature type="domain" description="Glycosyltransferase subfamily 4-like N-terminal" evidence="2">
    <location>
        <begin position="17"/>
        <end position="221"/>
    </location>
</feature>
<evidence type="ECO:0000259" key="1">
    <source>
        <dbReference type="Pfam" id="PF00534"/>
    </source>
</evidence>
<evidence type="ECO:0000259" key="2">
    <source>
        <dbReference type="Pfam" id="PF13439"/>
    </source>
</evidence>
<dbReference type="Pfam" id="PF13439">
    <property type="entry name" value="Glyco_transf_4"/>
    <property type="match status" value="1"/>
</dbReference>
<organism evidence="3 4">
    <name type="scientific">Candidatus Methanocrinis alkalitolerans</name>
    <dbReference type="NCBI Taxonomy" id="3033395"/>
    <lineage>
        <taxon>Archaea</taxon>
        <taxon>Methanobacteriati</taxon>
        <taxon>Methanobacteriota</taxon>
        <taxon>Stenosarchaea group</taxon>
        <taxon>Methanomicrobia</taxon>
        <taxon>Methanotrichales</taxon>
        <taxon>Methanotrichaceae</taxon>
        <taxon>Methanocrinis</taxon>
    </lineage>
</organism>
<dbReference type="InterPro" id="IPR050194">
    <property type="entry name" value="Glycosyltransferase_grp1"/>
</dbReference>
<dbReference type="Proteomes" id="UP001215956">
    <property type="component" value="Unassembled WGS sequence"/>
</dbReference>
<reference evidence="3 4" key="1">
    <citation type="submission" date="2023-03" db="EMBL/GenBank/DDBJ databases">
        <title>Whole genome sequencing of Methanotrichaceae archaeon M04Ac.</title>
        <authorList>
            <person name="Khomyakova M.A."/>
            <person name="Merkel A.Y."/>
            <person name="Slobodkin A.I."/>
        </authorList>
    </citation>
    <scope>NUCLEOTIDE SEQUENCE [LARGE SCALE GENOMIC DNA]</scope>
    <source>
        <strain evidence="3 4">M04Ac</strain>
    </source>
</reference>
<dbReference type="PANTHER" id="PTHR45947">
    <property type="entry name" value="SULFOQUINOVOSYL TRANSFERASE SQD2"/>
    <property type="match status" value="1"/>
</dbReference>
<sequence length="537" mass="61069">MKKRIIICCNAYPPNFIGGAEIIAHEHAKIFKRLGHEIVVFAGDVHIGGERYSIYRDVYEGINVYRVSLTHQDYNPEFVNFANRDIEDKFIRILDEFLPDVAHFHNLFGLPLTFIQIAKSRGIKTILTVHDYWVFCLKGTTLNRVDEVCDDWTQCSGCMPFIKDDYCRVFPLKMRRDFFDLQFHEVDAFISPSKYLADACIRAGMPKEKFNVISNGIDIKRFSNISKKPMEDRVRFTFIGYFGKHKGIQTLIKAVSLLENKDKICINLVGSGELLNISTQQVSDMRLNGSIKFWGRIPNIEDAYRETDVFVLPSIWPENQPVTIMEAMASRTPVIASDIGGSRELVDDGKTGYLFQAGDPVDLADKMNRFINNPLNIHKFGENGYNKIKDDTLDASVDKILRIYDRNAPGGESSPQGEFLIACIGDRIDPECLLAMAVSSISKGFCQPRSLFVKSNWLQEDQFDLVKLIWIVDKEAKQNDDLAVFKDDIPLLVPEANEGLKRLCIDGKHGLYYKNATEADACIQFFKSRLADVYQGT</sequence>
<dbReference type="PANTHER" id="PTHR45947:SF3">
    <property type="entry name" value="SULFOQUINOVOSYL TRANSFERASE SQD2"/>
    <property type="match status" value="1"/>
</dbReference>
<dbReference type="InterPro" id="IPR028098">
    <property type="entry name" value="Glyco_trans_4-like_N"/>
</dbReference>
<dbReference type="Pfam" id="PF00534">
    <property type="entry name" value="Glycos_transf_1"/>
    <property type="match status" value="1"/>
</dbReference>
<dbReference type="RefSeq" id="WP_316969452.1">
    <property type="nucleotide sequence ID" value="NZ_JARFPL010000029.1"/>
</dbReference>
<accession>A0ABT5XGA9</accession>
<dbReference type="CDD" id="cd03823">
    <property type="entry name" value="GT4_ExpE7-like"/>
    <property type="match status" value="1"/>
</dbReference>
<dbReference type="Gene3D" id="3.40.50.2000">
    <property type="entry name" value="Glycogen Phosphorylase B"/>
    <property type="match status" value="2"/>
</dbReference>
<evidence type="ECO:0000313" key="3">
    <source>
        <dbReference type="EMBL" id="MDF0593750.1"/>
    </source>
</evidence>
<comment type="caution">
    <text evidence="3">The sequence shown here is derived from an EMBL/GenBank/DDBJ whole genome shotgun (WGS) entry which is preliminary data.</text>
</comment>
<dbReference type="EMBL" id="JARFPL010000029">
    <property type="protein sequence ID" value="MDF0593750.1"/>
    <property type="molecule type" value="Genomic_DNA"/>
</dbReference>
<name>A0ABT5XGA9_9EURY</name>
<feature type="domain" description="Glycosyl transferase family 1" evidence="1">
    <location>
        <begin position="230"/>
        <end position="386"/>
    </location>
</feature>
<proteinExistence type="predicted"/>
<protein>
    <submittedName>
        <fullName evidence="3">Glycosyltransferase family 4 protein</fullName>
    </submittedName>
</protein>
<gene>
    <name evidence="3" type="ORF">P0O24_09150</name>
</gene>
<dbReference type="SUPFAM" id="SSF53756">
    <property type="entry name" value="UDP-Glycosyltransferase/glycogen phosphorylase"/>
    <property type="match status" value="1"/>
</dbReference>
<dbReference type="InterPro" id="IPR001296">
    <property type="entry name" value="Glyco_trans_1"/>
</dbReference>
<keyword evidence="4" id="KW-1185">Reference proteome</keyword>
<evidence type="ECO:0000313" key="4">
    <source>
        <dbReference type="Proteomes" id="UP001215956"/>
    </source>
</evidence>